<dbReference type="PANTHER" id="PTHR30250">
    <property type="entry name" value="PST FAMILY PREDICTED COLANIC ACID TRANSPORTER"/>
    <property type="match status" value="1"/>
</dbReference>
<evidence type="ECO:0008006" key="9">
    <source>
        <dbReference type="Google" id="ProtNLM"/>
    </source>
</evidence>
<evidence type="ECO:0000256" key="5">
    <source>
        <dbReference type="ARBA" id="ARBA00023136"/>
    </source>
</evidence>
<sequence>MALVLPFLLNRFLSQADYAIWVLGFQAALYVPMFGLGVHQLLNRAIASSLARQELESLHQQVAAGFWMILLLSLLALSFVWMSSFFVEQIARTSTVQEGQIRAVWLLVGTSAALGLGSLFFFGCFGGQQRYEWENTYKVIIASSFLGLIVGSWYLGFALDPFRLSFCYGLTIAAGLVFLSWRFRSQSQLRLTPIARWHFPSLRSYVRGMYGLGVWQVGMLMVSGFDLWIVAKCDFGAVPGYSIALSFLVFVSGSMNAIAGPLLPRFATQLTKTEAGSQHALFQTQFRTYQKKLLSVLAFLLIVLLLVPQFIWQWALKESASTFVMVFPILLLATCIRLSTLLYGLTLVSANLQHQVILSPLLEGVINVIASLVLASYLGPIGVAWGTLLGALVCVLMHALYNVPRTACLIPLTPKTLLCPWIS</sequence>
<feature type="transmembrane region" description="Helical" evidence="6">
    <location>
        <begin position="62"/>
        <end position="83"/>
    </location>
</feature>
<feature type="transmembrane region" description="Helical" evidence="6">
    <location>
        <begin position="243"/>
        <end position="263"/>
    </location>
</feature>
<feature type="transmembrane region" description="Helical" evidence="6">
    <location>
        <begin position="293"/>
        <end position="311"/>
    </location>
</feature>
<keyword evidence="4 6" id="KW-1133">Transmembrane helix</keyword>
<keyword evidence="5 6" id="KW-0472">Membrane</keyword>
<feature type="transmembrane region" description="Helical" evidence="6">
    <location>
        <begin position="103"/>
        <end position="125"/>
    </location>
</feature>
<feature type="transmembrane region" description="Helical" evidence="6">
    <location>
        <begin position="383"/>
        <end position="401"/>
    </location>
</feature>
<gene>
    <name evidence="7" type="ORF">AOC25_01775</name>
</gene>
<feature type="transmembrane region" description="Helical" evidence="6">
    <location>
        <begin position="209"/>
        <end position="231"/>
    </location>
</feature>
<feature type="transmembrane region" description="Helical" evidence="6">
    <location>
        <begin position="323"/>
        <end position="345"/>
    </location>
</feature>
<evidence type="ECO:0000256" key="3">
    <source>
        <dbReference type="ARBA" id="ARBA00022692"/>
    </source>
</evidence>
<feature type="transmembrane region" description="Helical" evidence="6">
    <location>
        <begin position="20"/>
        <end position="42"/>
    </location>
</feature>
<protein>
    <recommendedName>
        <fullName evidence="9">Polysaccharide biosynthesis protein C-terminal domain-containing protein</fullName>
    </recommendedName>
</protein>
<dbReference type="GO" id="GO:0005886">
    <property type="term" value="C:plasma membrane"/>
    <property type="evidence" value="ECO:0007669"/>
    <property type="project" value="UniProtKB-SubCell"/>
</dbReference>
<dbReference type="EMBL" id="CP015017">
    <property type="protein sequence ID" value="APC00435.1"/>
    <property type="molecule type" value="Genomic_DNA"/>
</dbReference>
<evidence type="ECO:0000256" key="6">
    <source>
        <dbReference type="SAM" id="Phobius"/>
    </source>
</evidence>
<feature type="transmembrane region" description="Helical" evidence="6">
    <location>
        <begin position="162"/>
        <end position="181"/>
    </location>
</feature>
<evidence type="ECO:0000256" key="4">
    <source>
        <dbReference type="ARBA" id="ARBA00022989"/>
    </source>
</evidence>
<evidence type="ECO:0000256" key="1">
    <source>
        <dbReference type="ARBA" id="ARBA00004651"/>
    </source>
</evidence>
<dbReference type="Proteomes" id="UP000182060">
    <property type="component" value="Chromosome"/>
</dbReference>
<evidence type="ECO:0000313" key="8">
    <source>
        <dbReference type="Proteomes" id="UP000182060"/>
    </source>
</evidence>
<dbReference type="AlphaFoldDB" id="A0AAC9IU16"/>
<dbReference type="InterPro" id="IPR050833">
    <property type="entry name" value="Poly_Biosynth_Transport"/>
</dbReference>
<name>A0AAC9IU16_9BURK</name>
<feature type="transmembrane region" description="Helical" evidence="6">
    <location>
        <begin position="357"/>
        <end position="377"/>
    </location>
</feature>
<evidence type="ECO:0000313" key="7">
    <source>
        <dbReference type="EMBL" id="APC00435.1"/>
    </source>
</evidence>
<comment type="subcellular location">
    <subcellularLocation>
        <location evidence="1">Cell membrane</location>
        <topology evidence="1">Multi-pass membrane protein</topology>
    </subcellularLocation>
</comment>
<accession>A0AAC9IU16</accession>
<dbReference type="PANTHER" id="PTHR30250:SF11">
    <property type="entry name" value="O-ANTIGEN TRANSPORTER-RELATED"/>
    <property type="match status" value="1"/>
</dbReference>
<organism evidence="7 8">
    <name type="scientific">Polynucleobacter asymbioticus</name>
    <dbReference type="NCBI Taxonomy" id="576611"/>
    <lineage>
        <taxon>Bacteria</taxon>
        <taxon>Pseudomonadati</taxon>
        <taxon>Pseudomonadota</taxon>
        <taxon>Betaproteobacteria</taxon>
        <taxon>Burkholderiales</taxon>
        <taxon>Burkholderiaceae</taxon>
        <taxon>Polynucleobacter</taxon>
    </lineage>
</organism>
<feature type="transmembrane region" description="Helical" evidence="6">
    <location>
        <begin position="137"/>
        <end position="156"/>
    </location>
</feature>
<keyword evidence="3 6" id="KW-0812">Transmembrane</keyword>
<proteinExistence type="predicted"/>
<evidence type="ECO:0000256" key="2">
    <source>
        <dbReference type="ARBA" id="ARBA00022475"/>
    </source>
</evidence>
<reference evidence="7" key="1">
    <citation type="journal article" date="2017" name="Appl. Environ. Microbiol.">
        <title>Microdiversification of a pelagic Polynucleobacter species is mainly driven by acquisition of genomic islands from a partially interspecific gene pool.</title>
        <authorList>
            <person name="Hoetzinger M."/>
            <person name="Hahn M.W."/>
            <person name="Jezberova J."/>
            <person name="Schmidt J."/>
            <person name="Koll U."/>
        </authorList>
    </citation>
    <scope>NUCLEOTIDE SEQUENCE</scope>
    <source>
        <strain evidence="7">MWH-RechtKol4</strain>
    </source>
</reference>
<keyword evidence="2" id="KW-1003">Cell membrane</keyword>